<dbReference type="InterPro" id="IPR012944">
    <property type="entry name" value="SusD_RagB_dom"/>
</dbReference>
<evidence type="ECO:0000256" key="5">
    <source>
        <dbReference type="ARBA" id="ARBA00023237"/>
    </source>
</evidence>
<dbReference type="Proteomes" id="UP000239522">
    <property type="component" value="Unassembled WGS sequence"/>
</dbReference>
<feature type="domain" description="RagB/SusD" evidence="7">
    <location>
        <begin position="301"/>
        <end position="421"/>
    </location>
</feature>
<dbReference type="Pfam" id="PF14322">
    <property type="entry name" value="SusD-like_3"/>
    <property type="match status" value="1"/>
</dbReference>
<keyword evidence="3 6" id="KW-0732">Signal</keyword>
<keyword evidence="5" id="KW-0998">Cell outer membrane</keyword>
<dbReference type="InterPro" id="IPR033985">
    <property type="entry name" value="SusD-like_N"/>
</dbReference>
<keyword evidence="4" id="KW-0472">Membrane</keyword>
<comment type="similarity">
    <text evidence="2">Belongs to the SusD family.</text>
</comment>
<evidence type="ECO:0008006" key="11">
    <source>
        <dbReference type="Google" id="ProtNLM"/>
    </source>
</evidence>
<comment type="caution">
    <text evidence="9">The sequence shown here is derived from an EMBL/GenBank/DDBJ whole genome shotgun (WGS) entry which is preliminary data.</text>
</comment>
<name>A0A2S7KYT0_9FLAO</name>
<dbReference type="Pfam" id="PF07980">
    <property type="entry name" value="SusD_RagB"/>
    <property type="match status" value="1"/>
</dbReference>
<keyword evidence="10" id="KW-1185">Reference proteome</keyword>
<dbReference type="Gene3D" id="1.25.40.390">
    <property type="match status" value="1"/>
</dbReference>
<reference evidence="9 10" key="1">
    <citation type="submission" date="2016-11" db="EMBL/GenBank/DDBJ databases">
        <title>Trade-off between light-utilization and light-protection in marine flavobacteria.</title>
        <authorList>
            <person name="Kumagai Y."/>
        </authorList>
    </citation>
    <scope>NUCLEOTIDE SEQUENCE [LARGE SCALE GENOMIC DNA]</scope>
    <source>
        <strain evidence="9 10">ATCC 700397</strain>
    </source>
</reference>
<feature type="signal peptide" evidence="6">
    <location>
        <begin position="1"/>
        <end position="19"/>
    </location>
</feature>
<feature type="domain" description="SusD-like N-terminal" evidence="8">
    <location>
        <begin position="90"/>
        <end position="219"/>
    </location>
</feature>
<evidence type="ECO:0000256" key="3">
    <source>
        <dbReference type="ARBA" id="ARBA00022729"/>
    </source>
</evidence>
<proteinExistence type="inferred from homology"/>
<evidence type="ECO:0000256" key="4">
    <source>
        <dbReference type="ARBA" id="ARBA00023136"/>
    </source>
</evidence>
<evidence type="ECO:0000256" key="2">
    <source>
        <dbReference type="ARBA" id="ARBA00006275"/>
    </source>
</evidence>
<comment type="subcellular location">
    <subcellularLocation>
        <location evidence="1">Cell outer membrane</location>
    </subcellularLocation>
</comment>
<dbReference type="SUPFAM" id="SSF48452">
    <property type="entry name" value="TPR-like"/>
    <property type="match status" value="1"/>
</dbReference>
<dbReference type="RefSeq" id="WP_205853583.1">
    <property type="nucleotide sequence ID" value="NZ_MQUA01000013.1"/>
</dbReference>
<accession>A0A2S7KYT0</accession>
<dbReference type="EMBL" id="MQUA01000013">
    <property type="protein sequence ID" value="PQB07756.1"/>
    <property type="molecule type" value="Genomic_DNA"/>
</dbReference>
<dbReference type="GO" id="GO:0009279">
    <property type="term" value="C:cell outer membrane"/>
    <property type="evidence" value="ECO:0007669"/>
    <property type="project" value="UniProtKB-SubCell"/>
</dbReference>
<dbReference type="CDD" id="cd08977">
    <property type="entry name" value="SusD"/>
    <property type="match status" value="1"/>
</dbReference>
<sequence>MKKIIYILLTMLLTFSSCSKEFVELAPENVLNTEDFFKTKDDFNAAVLAAYAKLQGQVEIYFELVEWRSDNLDLLAPTAGTQDRFNINKFQETSANGILQNAWANFYNGIFRTNVITDKINEANFDEEIKNQFEGEARFIRALTYFNIVRLWGDAPIVLTEISAEESLTLGRSPVAQVYEAIEADLLFAVEHLPISHSSQDFGRATKGAARTLLGKVYLTQNKYAEAVTVLNDVVGQYSLLPTISDVFDTSNKTNNEIIFSIRFNKEIEGEGHGLWFAVSDLSISPFTPKLTTAYSASDNRKDAIAFRATGNLFAPSKFFDTESTATRNFGNDYILLRYADVLLMLSEALNEQSYQANGIAFTYLNEVRERANLPALTSTELSNQNSFRETILNERFLEFPFEGHRWFDLIRTKTAESEINAGIGISIQDYQLLYPMPQAEIEKINNTTIFYQNDGY</sequence>
<evidence type="ECO:0000259" key="8">
    <source>
        <dbReference type="Pfam" id="PF14322"/>
    </source>
</evidence>
<dbReference type="AlphaFoldDB" id="A0A2S7KYT0"/>
<gene>
    <name evidence="9" type="ORF">BST83_11790</name>
</gene>
<feature type="chain" id="PRO_5015616020" description="RagB/SusD family nutrient uptake outer membrane protein" evidence="6">
    <location>
        <begin position="20"/>
        <end position="457"/>
    </location>
</feature>
<evidence type="ECO:0000256" key="6">
    <source>
        <dbReference type="SAM" id="SignalP"/>
    </source>
</evidence>
<evidence type="ECO:0000259" key="7">
    <source>
        <dbReference type="Pfam" id="PF07980"/>
    </source>
</evidence>
<evidence type="ECO:0000313" key="9">
    <source>
        <dbReference type="EMBL" id="PQB07756.1"/>
    </source>
</evidence>
<evidence type="ECO:0000313" key="10">
    <source>
        <dbReference type="Proteomes" id="UP000239522"/>
    </source>
</evidence>
<evidence type="ECO:0000256" key="1">
    <source>
        <dbReference type="ARBA" id="ARBA00004442"/>
    </source>
</evidence>
<dbReference type="PROSITE" id="PS51257">
    <property type="entry name" value="PROKAR_LIPOPROTEIN"/>
    <property type="match status" value="1"/>
</dbReference>
<dbReference type="InterPro" id="IPR011990">
    <property type="entry name" value="TPR-like_helical_dom_sf"/>
</dbReference>
<organism evidence="9 10">
    <name type="scientific">Polaribacter filamentus</name>
    <dbReference type="NCBI Taxonomy" id="53483"/>
    <lineage>
        <taxon>Bacteria</taxon>
        <taxon>Pseudomonadati</taxon>
        <taxon>Bacteroidota</taxon>
        <taxon>Flavobacteriia</taxon>
        <taxon>Flavobacteriales</taxon>
        <taxon>Flavobacteriaceae</taxon>
    </lineage>
</organism>
<protein>
    <recommendedName>
        <fullName evidence="11">RagB/SusD family nutrient uptake outer membrane protein</fullName>
    </recommendedName>
</protein>